<dbReference type="InterPro" id="IPR029063">
    <property type="entry name" value="SAM-dependent_MTases_sf"/>
</dbReference>
<evidence type="ECO:0000259" key="2">
    <source>
        <dbReference type="Pfam" id="PF05185"/>
    </source>
</evidence>
<reference evidence="5" key="1">
    <citation type="submission" date="2016-05" db="EMBL/GenBank/DDBJ databases">
        <title>Comparative genomics of biotechnologically important yeasts.</title>
        <authorList>
            <consortium name="DOE Joint Genome Institute"/>
            <person name="Riley R."/>
            <person name="Haridas S."/>
            <person name="Wolfe K.H."/>
            <person name="Lopes M.R."/>
            <person name="Hittinger C.T."/>
            <person name="Goker M."/>
            <person name="Salamov A."/>
            <person name="Wisecaver J."/>
            <person name="Long T.M."/>
            <person name="Aerts A.L."/>
            <person name="Barry K."/>
            <person name="Choi C."/>
            <person name="Clum A."/>
            <person name="Coughlan A.Y."/>
            <person name="Deshpande S."/>
            <person name="Douglass A.P."/>
            <person name="Hanson S.J."/>
            <person name="Klenk H.-P."/>
            <person name="Labutti K."/>
            <person name="Lapidus A."/>
            <person name="Lindquist E."/>
            <person name="Lipzen A."/>
            <person name="Meier-Kolthoff J.P."/>
            <person name="Ohm R.A."/>
            <person name="Otillar R.P."/>
            <person name="Pangilinan J."/>
            <person name="Peng Y."/>
            <person name="Rokas A."/>
            <person name="Rosa C.A."/>
            <person name="Scheuner C."/>
            <person name="Sibirny A.A."/>
            <person name="Slot J.C."/>
            <person name="Stielow J.B."/>
            <person name="Sun H."/>
            <person name="Kurtzman C.P."/>
            <person name="Blackwell M."/>
            <person name="Grigoriev I.V."/>
            <person name="Jeffries T.W."/>
        </authorList>
    </citation>
    <scope>NUCLEOTIDE SEQUENCE [LARGE SCALE GENOMIC DNA]</scope>
    <source>
        <strain evidence="5">NRRL Y-17324</strain>
    </source>
</reference>
<evidence type="ECO:0000313" key="4">
    <source>
        <dbReference type="EMBL" id="ODV81454.1"/>
    </source>
</evidence>
<dbReference type="OrthoDB" id="1368803at2759"/>
<sequence>HPYQNLLIDPLQPLRDDLTVGVYDQFEKDENKYHQYDQAIELALEDLSHHYENVRVLVVGPGKGKLVDKLFKNSCKMTVLLVEKNPHCMTILEQKNRTVWSNSAQIVLGDIRNYQTDFKPHLVISELLGSFGDNELCPEILAPFNREPKPRIMIPSSYTSYLQPIFSPLLNDVDLRPYLCSLTRYIKLANSQKVWEFEHPSDDSFSITKTINFTSSMTHSLNCFLGYFRSNLYGHLNITILPDDGDGDEFCSSWFPILFPVHSSVIQQGQSIELKVTRVTTTTRVWYTWKFQEVEYNKEGQYCMEL</sequence>
<evidence type="ECO:0000259" key="3">
    <source>
        <dbReference type="Pfam" id="PF17286"/>
    </source>
</evidence>
<dbReference type="InterPro" id="IPR025799">
    <property type="entry name" value="Arg_MeTrfase"/>
</dbReference>
<dbReference type="RefSeq" id="XP_020066576.1">
    <property type="nucleotide sequence ID" value="XM_020208505.2"/>
</dbReference>
<dbReference type="GO" id="GO:0005829">
    <property type="term" value="C:cytosol"/>
    <property type="evidence" value="ECO:0007669"/>
    <property type="project" value="TreeGrafter"/>
</dbReference>
<dbReference type="PANTHER" id="PTHR10738">
    <property type="entry name" value="PROTEIN ARGININE N-METHYLTRANSFERASE 5"/>
    <property type="match status" value="1"/>
</dbReference>
<keyword evidence="5" id="KW-1185">Reference proteome</keyword>
<proteinExistence type="predicted"/>
<gene>
    <name evidence="4" type="ORF">CANTADRAFT_33299</name>
</gene>
<dbReference type="STRING" id="984487.A0A1E4SPK1"/>
<dbReference type="Pfam" id="PF05185">
    <property type="entry name" value="PRMT5"/>
    <property type="match status" value="1"/>
</dbReference>
<feature type="non-terminal residue" evidence="4">
    <location>
        <position position="1"/>
    </location>
</feature>
<organism evidence="4 5">
    <name type="scientific">Suhomyces tanzawaensis NRRL Y-17324</name>
    <dbReference type="NCBI Taxonomy" id="984487"/>
    <lineage>
        <taxon>Eukaryota</taxon>
        <taxon>Fungi</taxon>
        <taxon>Dikarya</taxon>
        <taxon>Ascomycota</taxon>
        <taxon>Saccharomycotina</taxon>
        <taxon>Pichiomycetes</taxon>
        <taxon>Debaryomycetaceae</taxon>
        <taxon>Suhomyces</taxon>
    </lineage>
</organism>
<dbReference type="GO" id="GO:0005634">
    <property type="term" value="C:nucleus"/>
    <property type="evidence" value="ECO:0007669"/>
    <property type="project" value="TreeGrafter"/>
</dbReference>
<dbReference type="GO" id="GO:0006355">
    <property type="term" value="P:regulation of DNA-templated transcription"/>
    <property type="evidence" value="ECO:0007669"/>
    <property type="project" value="TreeGrafter"/>
</dbReference>
<feature type="non-terminal residue" evidence="4">
    <location>
        <position position="306"/>
    </location>
</feature>
<evidence type="ECO:0000313" key="5">
    <source>
        <dbReference type="Proteomes" id="UP000094285"/>
    </source>
</evidence>
<dbReference type="EMBL" id="KV453909">
    <property type="protein sequence ID" value="ODV81454.1"/>
    <property type="molecule type" value="Genomic_DNA"/>
</dbReference>
<dbReference type="AlphaFoldDB" id="A0A1E4SPK1"/>
<dbReference type="SUPFAM" id="SSF53335">
    <property type="entry name" value="S-adenosyl-L-methionine-dependent methyltransferases"/>
    <property type="match status" value="1"/>
</dbReference>
<dbReference type="Gene3D" id="2.70.160.11">
    <property type="entry name" value="Hnrnp arginine n-methyltransferase1"/>
    <property type="match status" value="1"/>
</dbReference>
<dbReference type="Pfam" id="PF17286">
    <property type="entry name" value="PRMT5_C"/>
    <property type="match status" value="1"/>
</dbReference>
<dbReference type="InterPro" id="IPR035248">
    <property type="entry name" value="PRMT5_C"/>
</dbReference>
<feature type="domain" description="PRMT5 arginine-N-methyltransferase" evidence="2">
    <location>
        <begin position="3"/>
        <end position="151"/>
    </location>
</feature>
<keyword evidence="1" id="KW-0949">S-adenosyl-L-methionine</keyword>
<dbReference type="InterPro" id="IPR035075">
    <property type="entry name" value="PRMT5"/>
</dbReference>
<evidence type="ECO:0000256" key="1">
    <source>
        <dbReference type="ARBA" id="ARBA00022691"/>
    </source>
</evidence>
<dbReference type="PANTHER" id="PTHR10738:SF0">
    <property type="entry name" value="PROTEIN ARGININE N-METHYLTRANSFERASE 5"/>
    <property type="match status" value="1"/>
</dbReference>
<dbReference type="Proteomes" id="UP000094285">
    <property type="component" value="Unassembled WGS sequence"/>
</dbReference>
<protein>
    <submittedName>
        <fullName evidence="4">PRMT5-domain-containing protein</fullName>
    </submittedName>
</protein>
<feature type="domain" description="PRMT5 oligomerisation" evidence="3">
    <location>
        <begin position="157"/>
        <end position="298"/>
    </location>
</feature>
<dbReference type="GO" id="GO:0016274">
    <property type="term" value="F:protein-arginine N-methyltransferase activity"/>
    <property type="evidence" value="ECO:0007669"/>
    <property type="project" value="InterPro"/>
</dbReference>
<accession>A0A1E4SPK1</accession>
<dbReference type="GeneID" id="30982642"/>
<dbReference type="Gene3D" id="3.40.50.150">
    <property type="entry name" value="Vaccinia Virus protein VP39"/>
    <property type="match status" value="1"/>
</dbReference>
<name>A0A1E4SPK1_9ASCO</name>